<dbReference type="PANTHER" id="PTHR48048:SF45">
    <property type="entry name" value="GLYCOSYLTRANSFERASE"/>
    <property type="match status" value="1"/>
</dbReference>
<evidence type="ECO:0000256" key="4">
    <source>
        <dbReference type="RuleBase" id="RU003718"/>
    </source>
</evidence>
<name>A0ABQ7MGV8_BRACM</name>
<dbReference type="Gene3D" id="3.40.50.2000">
    <property type="entry name" value="Glycogen Phosphorylase B"/>
    <property type="match status" value="2"/>
</dbReference>
<organism evidence="6 7">
    <name type="scientific">Brassica rapa subsp. trilocularis</name>
    <dbReference type="NCBI Taxonomy" id="1813537"/>
    <lineage>
        <taxon>Eukaryota</taxon>
        <taxon>Viridiplantae</taxon>
        <taxon>Streptophyta</taxon>
        <taxon>Embryophyta</taxon>
        <taxon>Tracheophyta</taxon>
        <taxon>Spermatophyta</taxon>
        <taxon>Magnoliopsida</taxon>
        <taxon>eudicotyledons</taxon>
        <taxon>Gunneridae</taxon>
        <taxon>Pentapetalae</taxon>
        <taxon>rosids</taxon>
        <taxon>malvids</taxon>
        <taxon>Brassicales</taxon>
        <taxon>Brassicaceae</taxon>
        <taxon>Brassiceae</taxon>
        <taxon>Brassica</taxon>
    </lineage>
</organism>
<dbReference type="InterPro" id="IPR050481">
    <property type="entry name" value="UDP-glycosyltransf_plant"/>
</dbReference>
<dbReference type="Pfam" id="PF00201">
    <property type="entry name" value="UDPGT"/>
    <property type="match status" value="1"/>
</dbReference>
<sequence length="461" mass="51967">MKLIFIPSPATGHLMATVEMVERLLDEDNRLSITVIIISFNSKTASTIASLTAASNTSLRYEVISGEENPTELTATDSHVQILKPLVKDAVAKLLEWTRPDSPRLAGFVVDMYCTCMIDVADEFGVPSYLFYTSNAGFLVLLLHMQFMYDSAEENNKYDILTRPYPLKYLPYIFKSKEWFSFFRTQARRFRETKGILVNTIAELEPHALKFLSNGDSDTPPVYSVGPVLHLKNDTDVTQAEILEWLDEQPAGSVVFLCFGSMGGFSEEQAREIATALEGSGHRFLWSLRRASPNVMKELPREFSNLEEILPQGFIDRMKARGKVIGWAPQAAVLEKPAVGGFISHGGWNSTLESLWFGVPTAIWPLYAEQKFNAFEMVEELGLSVEIRKYWRGDLLLGRTEMELVTAEEIERGIRVLMEQGSDVRKRVKEISQKCHVALMDGESSRIALRKFLQDVADNIA</sequence>
<dbReference type="CDD" id="cd03784">
    <property type="entry name" value="GT1_Gtf-like"/>
    <property type="match status" value="1"/>
</dbReference>
<dbReference type="Proteomes" id="UP000823674">
    <property type="component" value="Chromosome A05"/>
</dbReference>
<comment type="caution">
    <text evidence="6">The sequence shown here is derived from an EMBL/GenBank/DDBJ whole genome shotgun (WGS) entry which is preliminary data.</text>
</comment>
<dbReference type="EC" id="2.4.1.-" evidence="5"/>
<evidence type="ECO:0000256" key="5">
    <source>
        <dbReference type="RuleBase" id="RU362057"/>
    </source>
</evidence>
<gene>
    <name evidence="6" type="primary">A05p036280.1_BraROA</name>
    <name evidence="6" type="ORF">IGI04_019796</name>
</gene>
<evidence type="ECO:0000256" key="1">
    <source>
        <dbReference type="ARBA" id="ARBA00009995"/>
    </source>
</evidence>
<evidence type="ECO:0000313" key="7">
    <source>
        <dbReference type="Proteomes" id="UP000823674"/>
    </source>
</evidence>
<comment type="similarity">
    <text evidence="1 4">Belongs to the UDP-glycosyltransferase family.</text>
</comment>
<keyword evidence="3 4" id="KW-0808">Transferase</keyword>
<dbReference type="SUPFAM" id="SSF53756">
    <property type="entry name" value="UDP-Glycosyltransferase/glycogen phosphorylase"/>
    <property type="match status" value="1"/>
</dbReference>
<dbReference type="EMBL" id="JADBGQ010000005">
    <property type="protein sequence ID" value="KAG5397982.1"/>
    <property type="molecule type" value="Genomic_DNA"/>
</dbReference>
<evidence type="ECO:0000256" key="2">
    <source>
        <dbReference type="ARBA" id="ARBA00022676"/>
    </source>
</evidence>
<protein>
    <recommendedName>
        <fullName evidence="5">Glycosyltransferase</fullName>
        <ecNumber evidence="5">2.4.1.-</ecNumber>
    </recommendedName>
</protein>
<proteinExistence type="inferred from homology"/>
<reference evidence="6 7" key="1">
    <citation type="submission" date="2021-03" db="EMBL/GenBank/DDBJ databases">
        <authorList>
            <person name="King G.J."/>
            <person name="Bancroft I."/>
            <person name="Baten A."/>
            <person name="Bloomfield J."/>
            <person name="Borpatragohain P."/>
            <person name="He Z."/>
            <person name="Irish N."/>
            <person name="Irwin J."/>
            <person name="Liu K."/>
            <person name="Mauleon R.P."/>
            <person name="Moore J."/>
            <person name="Morris R."/>
            <person name="Ostergaard L."/>
            <person name="Wang B."/>
            <person name="Wells R."/>
        </authorList>
    </citation>
    <scope>NUCLEOTIDE SEQUENCE [LARGE SCALE GENOMIC DNA]</scope>
    <source>
        <strain evidence="6">R-o-18</strain>
        <tissue evidence="6">Leaf</tissue>
    </source>
</reference>
<dbReference type="InterPro" id="IPR035595">
    <property type="entry name" value="UDP_glycos_trans_CS"/>
</dbReference>
<keyword evidence="7" id="KW-1185">Reference proteome</keyword>
<dbReference type="PANTHER" id="PTHR48048">
    <property type="entry name" value="GLYCOSYLTRANSFERASE"/>
    <property type="match status" value="1"/>
</dbReference>
<dbReference type="InterPro" id="IPR002213">
    <property type="entry name" value="UDP_glucos_trans"/>
</dbReference>
<accession>A0ABQ7MGV8</accession>
<evidence type="ECO:0000313" key="6">
    <source>
        <dbReference type="EMBL" id="KAG5397982.1"/>
    </source>
</evidence>
<dbReference type="PROSITE" id="PS00375">
    <property type="entry name" value="UDPGT"/>
    <property type="match status" value="1"/>
</dbReference>
<evidence type="ECO:0000256" key="3">
    <source>
        <dbReference type="ARBA" id="ARBA00022679"/>
    </source>
</evidence>
<keyword evidence="2 4" id="KW-0328">Glycosyltransferase</keyword>